<protein>
    <submittedName>
        <fullName evidence="1">Uncharacterized protein</fullName>
    </submittedName>
</protein>
<evidence type="ECO:0000313" key="2">
    <source>
        <dbReference type="Proteomes" id="UP001186974"/>
    </source>
</evidence>
<sequence>MVKRKITQIVEGDHAKPDTPPPTKRARKTKVPLQSQPTRRSQRFAVPPSPPIQPPRSQDKVVETPVGPQTFPQFMQLPLEIQEMVFLESVLPCALEPQYANHLLQYLKSRTEQPSWLDRTQPQPELVHLSPFNRQKDPDPLPALPRAMSICEMRTWNTVAGLFLVSKGTTACMPLIRLKWLESACGMNIDEFEAWVQKPTPQKSTLVLNLYTHSIFEDPRSPSPDLTSNMNFFAPAPIPAAPIVKLDTDYKSAFLWRMWDENLQCQREEPAAAAALDEQHDSADIDEANDSAQTQPGLRSGNYWSTDSVTTCVAKSEPITNDHPNSGPITRMHEVTPTPNPIAASGEDDSHNLEQRPASSGIGRVWYNLATASPGLWRAGSYMNIEFVADTAEELNRRWWDAMRRLPESVRHVVFMDTELPHSQHLKTLAMRLHSRVLMATKRKGDVEAI</sequence>
<evidence type="ECO:0000313" key="1">
    <source>
        <dbReference type="EMBL" id="KAK3065284.1"/>
    </source>
</evidence>
<dbReference type="Proteomes" id="UP001186974">
    <property type="component" value="Unassembled WGS sequence"/>
</dbReference>
<organism evidence="1 2">
    <name type="scientific">Coniosporium uncinatum</name>
    <dbReference type="NCBI Taxonomy" id="93489"/>
    <lineage>
        <taxon>Eukaryota</taxon>
        <taxon>Fungi</taxon>
        <taxon>Dikarya</taxon>
        <taxon>Ascomycota</taxon>
        <taxon>Pezizomycotina</taxon>
        <taxon>Dothideomycetes</taxon>
        <taxon>Dothideomycetes incertae sedis</taxon>
        <taxon>Coniosporium</taxon>
    </lineage>
</organism>
<reference evidence="1" key="1">
    <citation type="submission" date="2024-09" db="EMBL/GenBank/DDBJ databases">
        <title>Black Yeasts Isolated from many extreme environments.</title>
        <authorList>
            <person name="Coleine C."/>
            <person name="Stajich J.E."/>
            <person name="Selbmann L."/>
        </authorList>
    </citation>
    <scope>NUCLEOTIDE SEQUENCE</scope>
    <source>
        <strain evidence="1">CCFEE 5737</strain>
    </source>
</reference>
<comment type="caution">
    <text evidence="1">The sequence shown here is derived from an EMBL/GenBank/DDBJ whole genome shotgun (WGS) entry which is preliminary data.</text>
</comment>
<keyword evidence="2" id="KW-1185">Reference proteome</keyword>
<dbReference type="EMBL" id="JAWDJW010006341">
    <property type="protein sequence ID" value="KAK3065284.1"/>
    <property type="molecule type" value="Genomic_DNA"/>
</dbReference>
<accession>A0ACC3DCP3</accession>
<proteinExistence type="predicted"/>
<name>A0ACC3DCP3_9PEZI</name>
<gene>
    <name evidence="1" type="ORF">LTS18_003158</name>
</gene>